<dbReference type="GO" id="GO:0003677">
    <property type="term" value="F:DNA binding"/>
    <property type="evidence" value="ECO:0007669"/>
    <property type="project" value="UniProtKB-UniRule"/>
</dbReference>
<dbReference type="PANTHER" id="PTHR47506">
    <property type="entry name" value="TRANSCRIPTIONAL REGULATORY PROTEIN"/>
    <property type="match status" value="1"/>
</dbReference>
<reference evidence="6 7" key="1">
    <citation type="journal article" date="2019" name="Emerg. Microbes Infect.">
        <title>Comprehensive subspecies identification of 175 nontuberculous mycobacteria species based on 7547 genomic profiles.</title>
        <authorList>
            <person name="Matsumoto Y."/>
            <person name="Kinjo T."/>
            <person name="Motooka D."/>
            <person name="Nabeya D."/>
            <person name="Jung N."/>
            <person name="Uechi K."/>
            <person name="Horii T."/>
            <person name="Iida T."/>
            <person name="Fujita J."/>
            <person name="Nakamura S."/>
        </authorList>
    </citation>
    <scope>NUCLEOTIDE SEQUENCE [LARGE SCALE GENOMIC DNA]</scope>
    <source>
        <strain evidence="6 7">JCM 30725</strain>
    </source>
</reference>
<sequence>MRPADPFAPKRGGTRTKMLVSAAEVLRERGAAGVTIDAVLARSGAPRGSVYHHFPDGRNQILLDALRYAGDAITAKIEDTVPRGASGVVHDFIEFWEHLLVEGEFTAGCPVVAAAIGSADDELDLVNEAGVILHRWCTALEQAFVTEGFDETESASLAVMSLAALEGAVVLCRSMRSIGPLREVGEQLEFLIEARKFVRRNSPSGKAEKGEDRSSVAGG</sequence>
<dbReference type="InterPro" id="IPR009057">
    <property type="entry name" value="Homeodomain-like_sf"/>
</dbReference>
<dbReference type="SUPFAM" id="SSF46689">
    <property type="entry name" value="Homeodomain-like"/>
    <property type="match status" value="1"/>
</dbReference>
<dbReference type="Gene3D" id="1.10.357.10">
    <property type="entry name" value="Tetracycline Repressor, domain 2"/>
    <property type="match status" value="1"/>
</dbReference>
<dbReference type="SUPFAM" id="SSF48498">
    <property type="entry name" value="Tetracyclin repressor-like, C-terminal domain"/>
    <property type="match status" value="1"/>
</dbReference>
<name>A0A7I9YH14_MYCBU</name>
<evidence type="ECO:0000259" key="5">
    <source>
        <dbReference type="PROSITE" id="PS50977"/>
    </source>
</evidence>
<dbReference type="InterPro" id="IPR001647">
    <property type="entry name" value="HTH_TetR"/>
</dbReference>
<dbReference type="AlphaFoldDB" id="A0A7I9YH14"/>
<dbReference type="Pfam" id="PF00440">
    <property type="entry name" value="TetR_N"/>
    <property type="match status" value="1"/>
</dbReference>
<proteinExistence type="predicted"/>
<feature type="domain" description="HTH tetR-type" evidence="5">
    <location>
        <begin position="12"/>
        <end position="72"/>
    </location>
</feature>
<accession>A0A7I9YH14</accession>
<evidence type="ECO:0000313" key="6">
    <source>
        <dbReference type="EMBL" id="GFG87970.1"/>
    </source>
</evidence>
<evidence type="ECO:0000313" key="7">
    <source>
        <dbReference type="Proteomes" id="UP000465360"/>
    </source>
</evidence>
<dbReference type="InterPro" id="IPR054156">
    <property type="entry name" value="YxaF_TetR_C"/>
</dbReference>
<gene>
    <name evidence="6" type="ORF">MBOU_00120</name>
</gene>
<keyword evidence="2 4" id="KW-0238">DNA-binding</keyword>
<evidence type="ECO:0000256" key="3">
    <source>
        <dbReference type="ARBA" id="ARBA00023163"/>
    </source>
</evidence>
<feature type="DNA-binding region" description="H-T-H motif" evidence="4">
    <location>
        <begin position="35"/>
        <end position="54"/>
    </location>
</feature>
<dbReference type="RefSeq" id="WP_240355312.1">
    <property type="nucleotide sequence ID" value="NZ_BLKZ01000001.1"/>
</dbReference>
<keyword evidence="7" id="KW-1185">Reference proteome</keyword>
<dbReference type="InterPro" id="IPR036271">
    <property type="entry name" value="Tet_transcr_reg_TetR-rel_C_sf"/>
</dbReference>
<evidence type="ECO:0000256" key="2">
    <source>
        <dbReference type="ARBA" id="ARBA00023125"/>
    </source>
</evidence>
<organism evidence="6 7">
    <name type="scientific">Mycobacterium bourgelatii</name>
    <dbReference type="NCBI Taxonomy" id="1273442"/>
    <lineage>
        <taxon>Bacteria</taxon>
        <taxon>Bacillati</taxon>
        <taxon>Actinomycetota</taxon>
        <taxon>Actinomycetes</taxon>
        <taxon>Mycobacteriales</taxon>
        <taxon>Mycobacteriaceae</taxon>
        <taxon>Mycobacterium</taxon>
    </lineage>
</organism>
<keyword evidence="1" id="KW-0805">Transcription regulation</keyword>
<evidence type="ECO:0000256" key="1">
    <source>
        <dbReference type="ARBA" id="ARBA00023015"/>
    </source>
</evidence>
<keyword evidence="3" id="KW-0804">Transcription</keyword>
<protein>
    <submittedName>
        <fullName evidence="6">Putative HTH-type transcriptional regulator</fullName>
    </submittedName>
</protein>
<evidence type="ECO:0000256" key="4">
    <source>
        <dbReference type="PROSITE-ProRule" id="PRU00335"/>
    </source>
</evidence>
<dbReference type="Pfam" id="PF21993">
    <property type="entry name" value="TetR_C_13_2"/>
    <property type="match status" value="1"/>
</dbReference>
<dbReference type="PANTHER" id="PTHR47506:SF3">
    <property type="entry name" value="HTH-TYPE TRANSCRIPTIONAL REGULATOR LMRA"/>
    <property type="match status" value="1"/>
</dbReference>
<dbReference type="EMBL" id="BLKZ01000001">
    <property type="protein sequence ID" value="GFG87970.1"/>
    <property type="molecule type" value="Genomic_DNA"/>
</dbReference>
<dbReference type="Proteomes" id="UP000465360">
    <property type="component" value="Unassembled WGS sequence"/>
</dbReference>
<comment type="caution">
    <text evidence="6">The sequence shown here is derived from an EMBL/GenBank/DDBJ whole genome shotgun (WGS) entry which is preliminary data.</text>
</comment>
<dbReference type="PROSITE" id="PS50977">
    <property type="entry name" value="HTH_TETR_2"/>
    <property type="match status" value="1"/>
</dbReference>